<accession>A0A0E9PPB0</accession>
<protein>
    <submittedName>
        <fullName evidence="1">Uncharacterized protein</fullName>
    </submittedName>
</protein>
<evidence type="ECO:0000313" key="1">
    <source>
        <dbReference type="EMBL" id="JAH06324.1"/>
    </source>
</evidence>
<organism evidence="1">
    <name type="scientific">Anguilla anguilla</name>
    <name type="common">European freshwater eel</name>
    <name type="synonym">Muraena anguilla</name>
    <dbReference type="NCBI Taxonomy" id="7936"/>
    <lineage>
        <taxon>Eukaryota</taxon>
        <taxon>Metazoa</taxon>
        <taxon>Chordata</taxon>
        <taxon>Craniata</taxon>
        <taxon>Vertebrata</taxon>
        <taxon>Euteleostomi</taxon>
        <taxon>Actinopterygii</taxon>
        <taxon>Neopterygii</taxon>
        <taxon>Teleostei</taxon>
        <taxon>Anguilliformes</taxon>
        <taxon>Anguillidae</taxon>
        <taxon>Anguilla</taxon>
    </lineage>
</organism>
<name>A0A0E9PPB0_ANGAN</name>
<reference evidence="1" key="1">
    <citation type="submission" date="2014-11" db="EMBL/GenBank/DDBJ databases">
        <authorList>
            <person name="Amaro Gonzalez C."/>
        </authorList>
    </citation>
    <scope>NUCLEOTIDE SEQUENCE</scope>
</reference>
<reference evidence="1" key="2">
    <citation type="journal article" date="2015" name="Fish Shellfish Immunol.">
        <title>Early steps in the European eel (Anguilla anguilla)-Vibrio vulnificus interaction in the gills: Role of the RtxA13 toxin.</title>
        <authorList>
            <person name="Callol A."/>
            <person name="Pajuelo D."/>
            <person name="Ebbesson L."/>
            <person name="Teles M."/>
            <person name="MacKenzie S."/>
            <person name="Amaro C."/>
        </authorList>
    </citation>
    <scope>NUCLEOTIDE SEQUENCE</scope>
</reference>
<proteinExistence type="predicted"/>
<sequence length="15" mass="1743">MTVIQDAWMCVKGFN</sequence>
<dbReference type="EMBL" id="GBXM01102253">
    <property type="protein sequence ID" value="JAH06324.1"/>
    <property type="molecule type" value="Transcribed_RNA"/>
</dbReference>